<sequence>MTKQDSSTTIIDIAKRANVTDITVSRAFNHPEMVKKETRDKILAIAQELNYVPNLFARNLKNKNSRIIGVVTDSTFNPFYVVLIQTVSRLAKEKGYQVMIFDSDSDEKAEKTAIETLVSYKASGILLSPVRDDKDYQPSYLSLIDKHNVPLVFVDRSIYGYQNKYSGLFLKNFEIGALTGKFLSQQNSENTLIVSGPEGSEISLSRLAGIYENFPNRKNINVLYSSYMFNKNDEDYLRRKVQELYTPNMYIVGLNGIITAGMYKIIIELGLSCRYFSVDLPPYADTYHLSISGVHHDSVYLGELTTELLFSEIERDSHKGHKTKQIFVDGKLVVYE</sequence>
<dbReference type="GO" id="GO:0055085">
    <property type="term" value="P:transmembrane transport"/>
    <property type="evidence" value="ECO:0007669"/>
    <property type="project" value="UniProtKB-ARBA"/>
</dbReference>
<gene>
    <name evidence="7" type="ORF">M0K77_003586</name>
    <name evidence="6" type="ORF">M0K77_RS17930</name>
</gene>
<accession>A0AAD2ZJL0</accession>
<dbReference type="SMART" id="SM00354">
    <property type="entry name" value="HTH_LACI"/>
    <property type="match status" value="1"/>
</dbReference>
<dbReference type="Gene3D" id="1.10.260.40">
    <property type="entry name" value="lambda repressor-like DNA-binding domains"/>
    <property type="match status" value="1"/>
</dbReference>
<dbReference type="SUPFAM" id="SSF47413">
    <property type="entry name" value="lambda repressor-like DNA-binding domains"/>
    <property type="match status" value="1"/>
</dbReference>
<dbReference type="AlphaFoldDB" id="A0AAD2ZJL0"/>
<dbReference type="Gene3D" id="3.40.50.2300">
    <property type="match status" value="2"/>
</dbReference>
<organism evidence="6">
    <name type="scientific">Providencia rettgeri</name>
    <dbReference type="NCBI Taxonomy" id="587"/>
    <lineage>
        <taxon>Bacteria</taxon>
        <taxon>Pseudomonadati</taxon>
        <taxon>Pseudomonadota</taxon>
        <taxon>Gammaproteobacteria</taxon>
        <taxon>Enterobacterales</taxon>
        <taxon>Morganellaceae</taxon>
        <taxon>Providencia</taxon>
    </lineage>
</organism>
<dbReference type="GO" id="GO:0000976">
    <property type="term" value="F:transcription cis-regulatory region binding"/>
    <property type="evidence" value="ECO:0007669"/>
    <property type="project" value="TreeGrafter"/>
</dbReference>
<evidence type="ECO:0000259" key="5">
    <source>
        <dbReference type="PROSITE" id="PS50932"/>
    </source>
</evidence>
<proteinExistence type="predicted"/>
<evidence type="ECO:0000313" key="7">
    <source>
        <dbReference type="EMBL" id="EMR4591234.1"/>
    </source>
</evidence>
<evidence type="ECO:0000256" key="4">
    <source>
        <dbReference type="ARBA" id="ARBA00023163"/>
    </source>
</evidence>
<dbReference type="PANTHER" id="PTHR30146">
    <property type="entry name" value="LACI-RELATED TRANSCRIPTIONAL REPRESSOR"/>
    <property type="match status" value="1"/>
</dbReference>
<dbReference type="PROSITE" id="PS50932">
    <property type="entry name" value="HTH_LACI_2"/>
    <property type="match status" value="1"/>
</dbReference>
<feature type="domain" description="HTH lacI-type" evidence="5">
    <location>
        <begin position="8"/>
        <end position="62"/>
    </location>
</feature>
<dbReference type="EMBL" id="ABEXCJ050000008">
    <property type="protein sequence ID" value="EMR4591234.1"/>
    <property type="molecule type" value="Genomic_DNA"/>
</dbReference>
<keyword evidence="2" id="KW-0805">Transcription regulation</keyword>
<evidence type="ECO:0000256" key="2">
    <source>
        <dbReference type="ARBA" id="ARBA00023015"/>
    </source>
</evidence>
<dbReference type="Pfam" id="PF00356">
    <property type="entry name" value="LacI"/>
    <property type="match status" value="1"/>
</dbReference>
<evidence type="ECO:0000256" key="1">
    <source>
        <dbReference type="ARBA" id="ARBA00022491"/>
    </source>
</evidence>
<evidence type="ECO:0000256" key="3">
    <source>
        <dbReference type="ARBA" id="ARBA00023125"/>
    </source>
</evidence>
<dbReference type="EMBL" id="ABEXCJ040000008">
    <property type="protein sequence ID" value="ELR5219047.1"/>
    <property type="molecule type" value="Genomic_DNA"/>
</dbReference>
<comment type="caution">
    <text evidence="6">The sequence shown here is derived from an EMBL/GenBank/DDBJ whole genome shotgun (WGS) entry which is preliminary data.</text>
</comment>
<reference evidence="6" key="1">
    <citation type="submission" date="2023-10" db="EMBL/GenBank/DDBJ databases">
        <authorList>
            <consortium name="Clinical and Environmental Microbiology Branch: Whole genome sequencing antimicrobial resistance pathogens in the healthcare setting"/>
        </authorList>
    </citation>
    <scope>NUCLEOTIDE SEQUENCE</scope>
    <source>
        <strain evidence="6">2020QW-00022</strain>
    </source>
</reference>
<dbReference type="CDD" id="cd01392">
    <property type="entry name" value="HTH_LacI"/>
    <property type="match status" value="1"/>
</dbReference>
<name>A0AAD2ZJL0_PRORE</name>
<dbReference type="SUPFAM" id="SSF53822">
    <property type="entry name" value="Periplasmic binding protein-like I"/>
    <property type="match status" value="1"/>
</dbReference>
<dbReference type="InterPro" id="IPR028082">
    <property type="entry name" value="Peripla_BP_I"/>
</dbReference>
<dbReference type="GO" id="GO:0003700">
    <property type="term" value="F:DNA-binding transcription factor activity"/>
    <property type="evidence" value="ECO:0007669"/>
    <property type="project" value="TreeGrafter"/>
</dbReference>
<dbReference type="RefSeq" id="WP_213912883.1">
    <property type="nucleotide sequence ID" value="NZ_CP096258.1"/>
</dbReference>
<keyword evidence="3 6" id="KW-0238">DNA-binding</keyword>
<keyword evidence="1" id="KW-0678">Repressor</keyword>
<dbReference type="InterPro" id="IPR010982">
    <property type="entry name" value="Lambda_DNA-bd_dom_sf"/>
</dbReference>
<keyword evidence="4" id="KW-0804">Transcription</keyword>
<dbReference type="CDD" id="cd06267">
    <property type="entry name" value="PBP1_LacI_sugar_binding-like"/>
    <property type="match status" value="1"/>
</dbReference>
<evidence type="ECO:0000313" key="6">
    <source>
        <dbReference type="EMBL" id="ELR5219047.1"/>
    </source>
</evidence>
<dbReference type="Pfam" id="PF13407">
    <property type="entry name" value="Peripla_BP_4"/>
    <property type="match status" value="1"/>
</dbReference>
<protein>
    <submittedName>
        <fullName evidence="6">LacI family DNA-binding transcriptional regulator</fullName>
    </submittedName>
</protein>
<dbReference type="InterPro" id="IPR000843">
    <property type="entry name" value="HTH_LacI"/>
</dbReference>
<dbReference type="PANTHER" id="PTHR30146:SF151">
    <property type="entry name" value="HTH-TYPE TRANSCRIPTIONAL REPRESSOR CYTR"/>
    <property type="match status" value="1"/>
</dbReference>
<dbReference type="InterPro" id="IPR025997">
    <property type="entry name" value="SBP_2_dom"/>
</dbReference>